<dbReference type="EMBL" id="JAEAOA010002325">
    <property type="protein sequence ID" value="KAK3610143.1"/>
    <property type="molecule type" value="Genomic_DNA"/>
</dbReference>
<proteinExistence type="predicted"/>
<accession>A0AAE0THM0</accession>
<evidence type="ECO:0000313" key="3">
    <source>
        <dbReference type="Proteomes" id="UP001195483"/>
    </source>
</evidence>
<evidence type="ECO:0000256" key="1">
    <source>
        <dbReference type="SAM" id="MobiDB-lite"/>
    </source>
</evidence>
<reference evidence="2" key="2">
    <citation type="journal article" date="2021" name="Genome Biol. Evol.">
        <title>Developing a high-quality reference genome for a parasitic bivalve with doubly uniparental inheritance (Bivalvia: Unionida).</title>
        <authorList>
            <person name="Smith C.H."/>
        </authorList>
    </citation>
    <scope>NUCLEOTIDE SEQUENCE</scope>
    <source>
        <strain evidence="2">CHS0354</strain>
        <tissue evidence="2">Mantle</tissue>
    </source>
</reference>
<name>A0AAE0THM0_9BIVA</name>
<sequence>MPGKKVTMSTATIKPNDKDRKMTPRTPMVMDDGRLSVADNFFRMLDDVVLESTISSFMISDITKASSSPRCLHICKNTPASE</sequence>
<reference evidence="2" key="3">
    <citation type="submission" date="2023-05" db="EMBL/GenBank/DDBJ databases">
        <authorList>
            <person name="Smith C.H."/>
        </authorList>
    </citation>
    <scope>NUCLEOTIDE SEQUENCE</scope>
    <source>
        <strain evidence="2">CHS0354</strain>
        <tissue evidence="2">Mantle</tissue>
    </source>
</reference>
<organism evidence="2 3">
    <name type="scientific">Potamilus streckersoni</name>
    <dbReference type="NCBI Taxonomy" id="2493646"/>
    <lineage>
        <taxon>Eukaryota</taxon>
        <taxon>Metazoa</taxon>
        <taxon>Spiralia</taxon>
        <taxon>Lophotrochozoa</taxon>
        <taxon>Mollusca</taxon>
        <taxon>Bivalvia</taxon>
        <taxon>Autobranchia</taxon>
        <taxon>Heteroconchia</taxon>
        <taxon>Palaeoheterodonta</taxon>
        <taxon>Unionida</taxon>
        <taxon>Unionoidea</taxon>
        <taxon>Unionidae</taxon>
        <taxon>Ambleminae</taxon>
        <taxon>Lampsilini</taxon>
        <taxon>Potamilus</taxon>
    </lineage>
</organism>
<keyword evidence="3" id="KW-1185">Reference proteome</keyword>
<evidence type="ECO:0000313" key="2">
    <source>
        <dbReference type="EMBL" id="KAK3610143.1"/>
    </source>
</evidence>
<comment type="caution">
    <text evidence="2">The sequence shown here is derived from an EMBL/GenBank/DDBJ whole genome shotgun (WGS) entry which is preliminary data.</text>
</comment>
<reference evidence="2" key="1">
    <citation type="journal article" date="2021" name="Genome Biol. Evol.">
        <title>A High-Quality Reference Genome for a Parasitic Bivalve with Doubly Uniparental Inheritance (Bivalvia: Unionida).</title>
        <authorList>
            <person name="Smith C.H."/>
        </authorList>
    </citation>
    <scope>NUCLEOTIDE SEQUENCE</scope>
    <source>
        <strain evidence="2">CHS0354</strain>
    </source>
</reference>
<gene>
    <name evidence="2" type="ORF">CHS0354_039924</name>
</gene>
<dbReference type="AlphaFoldDB" id="A0AAE0THM0"/>
<protein>
    <submittedName>
        <fullName evidence="2">Uncharacterized protein</fullName>
    </submittedName>
</protein>
<feature type="region of interest" description="Disordered" evidence="1">
    <location>
        <begin position="1"/>
        <end position="30"/>
    </location>
</feature>
<dbReference type="Proteomes" id="UP001195483">
    <property type="component" value="Unassembled WGS sequence"/>
</dbReference>